<organism evidence="9">
    <name type="scientific">human gut metagenome</name>
    <dbReference type="NCBI Taxonomy" id="408170"/>
    <lineage>
        <taxon>unclassified sequences</taxon>
        <taxon>metagenomes</taxon>
        <taxon>organismal metagenomes</taxon>
    </lineage>
</organism>
<dbReference type="AlphaFoldDB" id="K1SRK2"/>
<gene>
    <name evidence="9" type="ORF">LEA_14067</name>
</gene>
<protein>
    <submittedName>
        <fullName evidence="9">CBS domain containing protein</fullName>
    </submittedName>
</protein>
<dbReference type="Gene3D" id="3.10.580.10">
    <property type="entry name" value="CBS-domain"/>
    <property type="match status" value="1"/>
</dbReference>
<dbReference type="PANTHER" id="PTHR43099">
    <property type="entry name" value="UPF0053 PROTEIN YRKA"/>
    <property type="match status" value="1"/>
</dbReference>
<dbReference type="Pfam" id="PF01595">
    <property type="entry name" value="CNNM"/>
    <property type="match status" value="1"/>
</dbReference>
<dbReference type="InterPro" id="IPR044751">
    <property type="entry name" value="Ion_transp-like_CBS"/>
</dbReference>
<comment type="subcellular location">
    <subcellularLocation>
        <location evidence="1">Cell membrane</location>
        <topology evidence="1">Multi-pass membrane protein</topology>
    </subcellularLocation>
</comment>
<keyword evidence="4" id="KW-0677">Repeat</keyword>
<proteinExistence type="predicted"/>
<dbReference type="EMBL" id="AJWY01009552">
    <property type="protein sequence ID" value="EKC58029.1"/>
    <property type="molecule type" value="Genomic_DNA"/>
</dbReference>
<evidence type="ECO:0000313" key="9">
    <source>
        <dbReference type="EMBL" id="EKC58029.1"/>
    </source>
</evidence>
<reference evidence="9" key="1">
    <citation type="journal article" date="2013" name="Environ. Microbiol.">
        <title>Microbiota from the distal guts of lean and obese adolescents exhibit partial functional redundancy besides clear differences in community structure.</title>
        <authorList>
            <person name="Ferrer M."/>
            <person name="Ruiz A."/>
            <person name="Lanza F."/>
            <person name="Haange S.B."/>
            <person name="Oberbach A."/>
            <person name="Till H."/>
            <person name="Bargiela R."/>
            <person name="Campoy C."/>
            <person name="Segura M.T."/>
            <person name="Richter M."/>
            <person name="von Bergen M."/>
            <person name="Seifert J."/>
            <person name="Suarez A."/>
        </authorList>
    </citation>
    <scope>NUCLEOTIDE SEQUENCE</scope>
</reference>
<evidence type="ECO:0000256" key="2">
    <source>
        <dbReference type="ARBA" id="ARBA00022475"/>
    </source>
</evidence>
<dbReference type="InterPro" id="IPR051676">
    <property type="entry name" value="UPF0053_domain"/>
</dbReference>
<comment type="caution">
    <text evidence="9">The sequence shown here is derived from an EMBL/GenBank/DDBJ whole genome shotgun (WGS) entry which is preliminary data.</text>
</comment>
<name>K1SRK2_9ZZZZ</name>
<evidence type="ECO:0000259" key="7">
    <source>
        <dbReference type="PROSITE" id="PS51371"/>
    </source>
</evidence>
<dbReference type="PROSITE" id="PS51846">
    <property type="entry name" value="CNNM"/>
    <property type="match status" value="1"/>
</dbReference>
<sequence>TILITLVMSYFSLVLGELAPKKFAMQKSEKISFAVTPILLGFSKLTKPFVKLLSASTNLIVRMFGLDPNADEETVTEEEIRMMVDVGQEKGVIEDSQKEMINNVFEFDDIDVADIMTHRTDMECVDVEDSLQDVVKTSMEHGYSRIPVYEEDPDNVVGIIYIKDLLNMSVQSDRKQNA</sequence>
<keyword evidence="6" id="KW-0472">Membrane</keyword>
<evidence type="ECO:0000256" key="1">
    <source>
        <dbReference type="ARBA" id="ARBA00004651"/>
    </source>
</evidence>
<dbReference type="PROSITE" id="PS51371">
    <property type="entry name" value="CBS"/>
    <property type="match status" value="1"/>
</dbReference>
<keyword evidence="3" id="KW-0812">Transmembrane</keyword>
<keyword evidence="5" id="KW-1133">Transmembrane helix</keyword>
<dbReference type="Gene3D" id="3.90.1280.20">
    <property type="match status" value="1"/>
</dbReference>
<keyword evidence="2" id="KW-1003">Cell membrane</keyword>
<evidence type="ECO:0000256" key="5">
    <source>
        <dbReference type="ARBA" id="ARBA00022989"/>
    </source>
</evidence>
<evidence type="ECO:0000256" key="6">
    <source>
        <dbReference type="ARBA" id="ARBA00023136"/>
    </source>
</evidence>
<dbReference type="InterPro" id="IPR002550">
    <property type="entry name" value="CNNM"/>
</dbReference>
<dbReference type="Pfam" id="PF00571">
    <property type="entry name" value="CBS"/>
    <property type="match status" value="1"/>
</dbReference>
<feature type="domain" description="CNNM transmembrane" evidence="8">
    <location>
        <begin position="1"/>
        <end position="97"/>
    </location>
</feature>
<dbReference type="InterPro" id="IPR000644">
    <property type="entry name" value="CBS_dom"/>
</dbReference>
<feature type="domain" description="CBS" evidence="7">
    <location>
        <begin position="116"/>
        <end position="176"/>
    </location>
</feature>
<dbReference type="CDD" id="cd04590">
    <property type="entry name" value="CBS_pair_CorC_HlyC_assoc"/>
    <property type="match status" value="1"/>
</dbReference>
<dbReference type="GO" id="GO:0005886">
    <property type="term" value="C:plasma membrane"/>
    <property type="evidence" value="ECO:0007669"/>
    <property type="project" value="UniProtKB-SubCell"/>
</dbReference>
<dbReference type="SUPFAM" id="SSF54631">
    <property type="entry name" value="CBS-domain pair"/>
    <property type="match status" value="1"/>
</dbReference>
<evidence type="ECO:0000256" key="3">
    <source>
        <dbReference type="ARBA" id="ARBA00022692"/>
    </source>
</evidence>
<dbReference type="PANTHER" id="PTHR43099:SF2">
    <property type="entry name" value="UPF0053 PROTEIN YRKA"/>
    <property type="match status" value="1"/>
</dbReference>
<dbReference type="InterPro" id="IPR046342">
    <property type="entry name" value="CBS_dom_sf"/>
</dbReference>
<accession>K1SRK2</accession>
<dbReference type="SMART" id="SM00116">
    <property type="entry name" value="CBS"/>
    <property type="match status" value="1"/>
</dbReference>
<evidence type="ECO:0000256" key="4">
    <source>
        <dbReference type="ARBA" id="ARBA00022737"/>
    </source>
</evidence>
<feature type="non-terminal residue" evidence="9">
    <location>
        <position position="1"/>
    </location>
</feature>
<evidence type="ECO:0000259" key="8">
    <source>
        <dbReference type="PROSITE" id="PS51846"/>
    </source>
</evidence>